<dbReference type="Pfam" id="PF18575">
    <property type="entry name" value="HAMP_N3"/>
    <property type="match status" value="1"/>
</dbReference>
<dbReference type="PANTHER" id="PTHR43531">
    <property type="entry name" value="PROTEIN ICFG"/>
    <property type="match status" value="1"/>
</dbReference>
<evidence type="ECO:0000256" key="3">
    <source>
        <dbReference type="PROSITE-ProRule" id="PRU00284"/>
    </source>
</evidence>
<keyword evidence="1" id="KW-0145">Chemotaxis</keyword>
<proteinExistence type="inferred from homology"/>
<evidence type="ECO:0000313" key="6">
    <source>
        <dbReference type="Proteomes" id="UP000199630"/>
    </source>
</evidence>
<dbReference type="PANTHER" id="PTHR43531:SF11">
    <property type="entry name" value="METHYL-ACCEPTING CHEMOTAXIS PROTEIN 3"/>
    <property type="match status" value="1"/>
</dbReference>
<dbReference type="InterPro" id="IPR004089">
    <property type="entry name" value="MCPsignal_dom"/>
</dbReference>
<evidence type="ECO:0000256" key="1">
    <source>
        <dbReference type="ARBA" id="ARBA00022500"/>
    </source>
</evidence>
<dbReference type="GO" id="GO:0007165">
    <property type="term" value="P:signal transduction"/>
    <property type="evidence" value="ECO:0007669"/>
    <property type="project" value="UniProtKB-KW"/>
</dbReference>
<dbReference type="SUPFAM" id="SSF58104">
    <property type="entry name" value="Methyl-accepting chemotaxis protein (MCP) signaling domain"/>
    <property type="match status" value="1"/>
</dbReference>
<dbReference type="AlphaFoldDB" id="A0A1I3LZI8"/>
<dbReference type="PROSITE" id="PS50111">
    <property type="entry name" value="CHEMOTAXIS_TRANSDUC_2"/>
    <property type="match status" value="1"/>
</dbReference>
<dbReference type="GO" id="GO:0006935">
    <property type="term" value="P:chemotaxis"/>
    <property type="evidence" value="ECO:0007669"/>
    <property type="project" value="UniProtKB-KW"/>
</dbReference>
<dbReference type="InterPro" id="IPR004090">
    <property type="entry name" value="Chemotax_Me-accpt_rcpt"/>
</dbReference>
<comment type="similarity">
    <text evidence="2">Belongs to the methyl-accepting chemotaxis (MCP) protein family.</text>
</comment>
<gene>
    <name evidence="5" type="ORF">SAMN04487991_1197</name>
</gene>
<dbReference type="EMBL" id="FORH01000001">
    <property type="protein sequence ID" value="SFI90211.1"/>
    <property type="molecule type" value="Genomic_DNA"/>
</dbReference>
<dbReference type="Pfam" id="PF00015">
    <property type="entry name" value="MCPsignal"/>
    <property type="match status" value="1"/>
</dbReference>
<dbReference type="CDD" id="cd00130">
    <property type="entry name" value="PAS"/>
    <property type="match status" value="1"/>
</dbReference>
<dbReference type="GO" id="GO:0005886">
    <property type="term" value="C:plasma membrane"/>
    <property type="evidence" value="ECO:0007669"/>
    <property type="project" value="TreeGrafter"/>
</dbReference>
<reference evidence="6" key="1">
    <citation type="submission" date="2016-10" db="EMBL/GenBank/DDBJ databases">
        <authorList>
            <person name="Varghese N."/>
            <person name="Submissions S."/>
        </authorList>
    </citation>
    <scope>NUCLEOTIDE SEQUENCE [LARGE SCALE GENOMIC DNA]</scope>
    <source>
        <strain evidence="6">DSM 26471</strain>
    </source>
</reference>
<dbReference type="SMART" id="SM00283">
    <property type="entry name" value="MA"/>
    <property type="match status" value="1"/>
</dbReference>
<dbReference type="Gene3D" id="3.30.450.20">
    <property type="entry name" value="PAS domain"/>
    <property type="match status" value="1"/>
</dbReference>
<dbReference type="PRINTS" id="PR00260">
    <property type="entry name" value="CHEMTRNSDUCR"/>
</dbReference>
<dbReference type="Proteomes" id="UP000199630">
    <property type="component" value="Unassembled WGS sequence"/>
</dbReference>
<organism evidence="5 6">
    <name type="scientific">Celeribacter neptunius</name>
    <dbReference type="NCBI Taxonomy" id="588602"/>
    <lineage>
        <taxon>Bacteria</taxon>
        <taxon>Pseudomonadati</taxon>
        <taxon>Pseudomonadota</taxon>
        <taxon>Alphaproteobacteria</taxon>
        <taxon>Rhodobacterales</taxon>
        <taxon>Roseobacteraceae</taxon>
        <taxon>Celeribacter</taxon>
    </lineage>
</organism>
<dbReference type="InterPro" id="IPR000014">
    <property type="entry name" value="PAS"/>
</dbReference>
<feature type="domain" description="Methyl-accepting transducer" evidence="4">
    <location>
        <begin position="256"/>
        <end position="485"/>
    </location>
</feature>
<dbReference type="GO" id="GO:0004888">
    <property type="term" value="F:transmembrane signaling receptor activity"/>
    <property type="evidence" value="ECO:0007669"/>
    <property type="project" value="InterPro"/>
</dbReference>
<keyword evidence="3" id="KW-0807">Transducer</keyword>
<evidence type="ECO:0000256" key="2">
    <source>
        <dbReference type="ARBA" id="ARBA00029447"/>
    </source>
</evidence>
<dbReference type="InterPro" id="IPR035965">
    <property type="entry name" value="PAS-like_dom_sf"/>
</dbReference>
<protein>
    <submittedName>
        <fullName evidence="5">Methyl-accepting chemotaxis protein</fullName>
    </submittedName>
</protein>
<keyword evidence="6" id="KW-1185">Reference proteome</keyword>
<sequence>MVADKDYTITFANDAAIRMLRTVETEMRKNVPGFRADEIVGKNIDTFHQHPGHQRRILDNLKTPYHGKIRLGRHHLQFLASPKFDADGALERIYVEWSDVTELRHSQDQIAMLMQRASAMARAHGDGFINEVIDEAGLEGEYRDLGRAINAMVAGHIATTKKILTCAEAYSNGDFGYRLEHFSGDRSVLNEAMDGIRDSFNFVITEIDDMANSVIAGKLNRAVALDAFPGDFRKIAESFDHTFSYLRSTVTTIMRQVSEMDAAINMISDDASAMADRRTRETAMVEEISAATTTASSSTRISRDSAATLVASTQTARRSGREGSEVANYLLEAASQMIRTANQTNSVIEEIQDIATKTRLLALNASVEAARAGDHGRGFAVVAEEVRALANQSEEAAKRTNDLIAETKVTMDKTTEKSRESFDAFATISEIIDAIALESDSVSTASSEQAMNIGAIEEGMRQISSMSMEAAAMSDNLASATEELRAATASVYSQLQKFEI</sequence>
<evidence type="ECO:0000259" key="4">
    <source>
        <dbReference type="PROSITE" id="PS50111"/>
    </source>
</evidence>
<accession>A0A1I3LZI8</accession>
<evidence type="ECO:0000313" key="5">
    <source>
        <dbReference type="EMBL" id="SFI90211.1"/>
    </source>
</evidence>
<dbReference type="STRING" id="588602.SAMN04487991_1197"/>
<dbReference type="InterPro" id="IPR051310">
    <property type="entry name" value="MCP_chemotaxis"/>
</dbReference>
<dbReference type="Gene3D" id="1.10.287.950">
    <property type="entry name" value="Methyl-accepting chemotaxis protein"/>
    <property type="match status" value="1"/>
</dbReference>
<dbReference type="InterPro" id="IPR041395">
    <property type="entry name" value="McpB_HAMP_3rd"/>
</dbReference>
<name>A0A1I3LZI8_9RHOB</name>
<dbReference type="SUPFAM" id="SSF55785">
    <property type="entry name" value="PYP-like sensor domain (PAS domain)"/>
    <property type="match status" value="1"/>
</dbReference>